<keyword evidence="10" id="KW-1185">Reference proteome</keyword>
<reference evidence="9 10" key="1">
    <citation type="journal article" date="2014" name="Nat. Genet.">
        <title>Genome and transcriptome of the porcine whipworm Trichuris suis.</title>
        <authorList>
            <person name="Jex A.R."/>
            <person name="Nejsum P."/>
            <person name="Schwarz E.M."/>
            <person name="Hu L."/>
            <person name="Young N.D."/>
            <person name="Hall R.S."/>
            <person name="Korhonen P.K."/>
            <person name="Liao S."/>
            <person name="Thamsborg S."/>
            <person name="Xia J."/>
            <person name="Xu P."/>
            <person name="Wang S."/>
            <person name="Scheerlinck J.P."/>
            <person name="Hofmann A."/>
            <person name="Sternberg P.W."/>
            <person name="Wang J."/>
            <person name="Gasser R.B."/>
        </authorList>
    </citation>
    <scope>NUCLEOTIDE SEQUENCE [LARGE SCALE GENOMIC DNA]</scope>
    <source>
        <strain evidence="9">DCEP-RM93M</strain>
    </source>
</reference>
<evidence type="ECO:0000256" key="2">
    <source>
        <dbReference type="ARBA" id="ARBA00004496"/>
    </source>
</evidence>
<dbReference type="InterPro" id="IPR057947">
    <property type="entry name" value="TPR_XPO7/RBP17"/>
</dbReference>
<organism evidence="9 10">
    <name type="scientific">Trichuris suis</name>
    <name type="common">pig whipworm</name>
    <dbReference type="NCBI Taxonomy" id="68888"/>
    <lineage>
        <taxon>Eukaryota</taxon>
        <taxon>Metazoa</taxon>
        <taxon>Ecdysozoa</taxon>
        <taxon>Nematoda</taxon>
        <taxon>Enoplea</taxon>
        <taxon>Dorylaimia</taxon>
        <taxon>Trichinellida</taxon>
        <taxon>Trichuridae</taxon>
        <taxon>Trichuris</taxon>
    </lineage>
</organism>
<accession>A0A085MGA8</accession>
<protein>
    <recommendedName>
        <fullName evidence="8">Exportin-7/Ran-binding protein 17 TPR repeats domain-containing protein</fullName>
    </recommendedName>
</protein>
<keyword evidence="7" id="KW-0539">Nucleus</keyword>
<dbReference type="PANTHER" id="PTHR12596">
    <property type="entry name" value="EXPORTIN 4,7-RELATED"/>
    <property type="match status" value="1"/>
</dbReference>
<comment type="subcellular location">
    <subcellularLocation>
        <location evidence="2">Cytoplasm</location>
    </subcellularLocation>
    <subcellularLocation>
        <location evidence="1">Nucleus</location>
    </subcellularLocation>
</comment>
<dbReference type="InterPro" id="IPR044189">
    <property type="entry name" value="XPO4/7-like"/>
</dbReference>
<dbReference type="GO" id="GO:0005643">
    <property type="term" value="C:nuclear pore"/>
    <property type="evidence" value="ECO:0007669"/>
    <property type="project" value="TreeGrafter"/>
</dbReference>
<dbReference type="PANTHER" id="PTHR12596:SF2">
    <property type="entry name" value="EXPORTIN-7 ISOFORM X1"/>
    <property type="match status" value="1"/>
</dbReference>
<dbReference type="Pfam" id="PF25795">
    <property type="entry name" value="TPR_XPO7"/>
    <property type="match status" value="1"/>
</dbReference>
<evidence type="ECO:0000256" key="1">
    <source>
        <dbReference type="ARBA" id="ARBA00004123"/>
    </source>
</evidence>
<gene>
    <name evidence="9" type="ORF">M513_03032</name>
</gene>
<evidence type="ECO:0000259" key="8">
    <source>
        <dbReference type="Pfam" id="PF25795"/>
    </source>
</evidence>
<sequence>MSFTQQSESIQVSIVETSFRDTYLLDIYKVSIGLLKSVAENVISFNVEDADQRSLLVGVLALSLACLSFEFANSRKLAWTLYMIGAAISGRSHSVISNGNDSKDGEMICRLTFVAFRFVFQFSPDFQTRRCFRVLQLIRVTGSSQTQHRFSKTIEMAYLWFLHQFRKTYLSDNSANSADVCEQISRSLDLPEGNSVLYVVLDKVLYNLKTFIGHEDLILQSIELLKGMSMGYKASKTLLSLPRMQYVVANHSLDQFFALSRDGDSEALRLRTALYETLVSMVCYISDEELSDRLKQFLRPFTGTKVIESQMSCKALGYLSIDGLYDVISVNDSSLFFQEGSKKAVTSLARDLRGVFAALSTKQAYGTAFELIYPRCFQVFLRACELWYMDSKVVSPILRFCIEIGTNRSQRVQFSLSVPTGYLLARDFSKLITVYGSRLLPTTGIPPEHIYHIRYKGMMLCFAMLRSIFTGNCINFGVFSLYGDSSIDDALRMFFEMALDIGREQFLVKFCHSFAVACCIFVYPKLAKSYHDFLEALTQDYVVFVTNLEPDVLVYVLQTLLDGVNSLGMICMTCVVLSVDTDIVIPACATVDKVVSHMYQRYYGVGSEAISVTSGLIENDNSLKILSSLLSAVLFDECRCHYSMSRPILGLILLLEDYYSRLKLQLIVSLPPSQQNFVSELMDELTKLPRNLYAANKDQCVYKLNQPEGDEYGKVQIVEVWMIAITPKHIVVDPA</sequence>
<comment type="similarity">
    <text evidence="3">Belongs to the exportin family.</text>
</comment>
<keyword evidence="6" id="KW-0653">Protein transport</keyword>
<proteinExistence type="inferred from homology"/>
<keyword evidence="5" id="KW-0963">Cytoplasm</keyword>
<dbReference type="GO" id="GO:0005049">
    <property type="term" value="F:nuclear export signal receptor activity"/>
    <property type="evidence" value="ECO:0007669"/>
    <property type="project" value="InterPro"/>
</dbReference>
<evidence type="ECO:0000256" key="6">
    <source>
        <dbReference type="ARBA" id="ARBA00022927"/>
    </source>
</evidence>
<evidence type="ECO:0000256" key="3">
    <source>
        <dbReference type="ARBA" id="ARBA00009466"/>
    </source>
</evidence>
<evidence type="ECO:0000256" key="7">
    <source>
        <dbReference type="ARBA" id="ARBA00023242"/>
    </source>
</evidence>
<evidence type="ECO:0000256" key="5">
    <source>
        <dbReference type="ARBA" id="ARBA00022490"/>
    </source>
</evidence>
<name>A0A085MGA8_9BILA</name>
<dbReference type="GO" id="GO:0006611">
    <property type="term" value="P:protein export from nucleus"/>
    <property type="evidence" value="ECO:0007669"/>
    <property type="project" value="TreeGrafter"/>
</dbReference>
<feature type="domain" description="Exportin-7/Ran-binding protein 17 TPR repeats" evidence="8">
    <location>
        <begin position="131"/>
        <end position="262"/>
    </location>
</feature>
<dbReference type="GO" id="GO:0005737">
    <property type="term" value="C:cytoplasm"/>
    <property type="evidence" value="ECO:0007669"/>
    <property type="project" value="UniProtKB-SubCell"/>
</dbReference>
<evidence type="ECO:0000256" key="4">
    <source>
        <dbReference type="ARBA" id="ARBA00022448"/>
    </source>
</evidence>
<evidence type="ECO:0000313" key="9">
    <source>
        <dbReference type="EMBL" id="KFD56254.1"/>
    </source>
</evidence>
<dbReference type="Proteomes" id="UP000030764">
    <property type="component" value="Unassembled WGS sequence"/>
</dbReference>
<evidence type="ECO:0000313" key="10">
    <source>
        <dbReference type="Proteomes" id="UP000030764"/>
    </source>
</evidence>
<dbReference type="EMBL" id="KL363195">
    <property type="protein sequence ID" value="KFD56254.1"/>
    <property type="molecule type" value="Genomic_DNA"/>
</dbReference>
<keyword evidence="4" id="KW-0813">Transport</keyword>
<dbReference type="AlphaFoldDB" id="A0A085MGA8"/>